<evidence type="ECO:0000256" key="1">
    <source>
        <dbReference type="ARBA" id="ARBA00022884"/>
    </source>
</evidence>
<dbReference type="InterPro" id="IPR001890">
    <property type="entry name" value="RNA-binding_CRM"/>
</dbReference>
<reference evidence="4 5" key="1">
    <citation type="submission" date="2015-10" db="EMBL/GenBank/DDBJ databases">
        <title>Metagenome-Assembled Genomes uncover a global brackish microbiome.</title>
        <authorList>
            <person name="Hugerth L.W."/>
            <person name="Larsson J."/>
            <person name="Alneberg J."/>
            <person name="Lindh M.V."/>
            <person name="Legrand C."/>
            <person name="Pinhassi J."/>
            <person name="Andersson A.F."/>
        </authorList>
    </citation>
    <scope>NUCLEOTIDE SEQUENCE [LARGE SCALE GENOMIC DNA]</scope>
    <source>
        <strain evidence="4">BACL4 MAG-120507-bin80</strain>
    </source>
</reference>
<dbReference type="Proteomes" id="UP000051934">
    <property type="component" value="Unassembled WGS sequence"/>
</dbReference>
<keyword evidence="1 2" id="KW-0694">RNA-binding</keyword>
<name>A0A0R2SER3_9GAMM</name>
<evidence type="ECO:0000313" key="5">
    <source>
        <dbReference type="Proteomes" id="UP000051934"/>
    </source>
</evidence>
<evidence type="ECO:0000259" key="3">
    <source>
        <dbReference type="PROSITE" id="PS51295"/>
    </source>
</evidence>
<dbReference type="InterPro" id="IPR035920">
    <property type="entry name" value="YhbY-like_sf"/>
</dbReference>
<evidence type="ECO:0000256" key="2">
    <source>
        <dbReference type="PROSITE-ProRule" id="PRU00626"/>
    </source>
</evidence>
<gene>
    <name evidence="4" type="ORF">ABR69_08040</name>
</gene>
<comment type="caution">
    <text evidence="4">The sequence shown here is derived from an EMBL/GenBank/DDBJ whole genome shotgun (WGS) entry which is preliminary data.</text>
</comment>
<dbReference type="GO" id="GO:0003723">
    <property type="term" value="F:RNA binding"/>
    <property type="evidence" value="ECO:0007669"/>
    <property type="project" value="UniProtKB-UniRule"/>
</dbReference>
<dbReference type="EMBL" id="LIBB01000006">
    <property type="protein sequence ID" value="KRO73361.1"/>
    <property type="molecule type" value="Genomic_DNA"/>
</dbReference>
<evidence type="ECO:0000313" key="4">
    <source>
        <dbReference type="EMBL" id="KRO73361.1"/>
    </source>
</evidence>
<dbReference type="SUPFAM" id="SSF75471">
    <property type="entry name" value="YhbY-like"/>
    <property type="match status" value="1"/>
</dbReference>
<dbReference type="PANTHER" id="PTHR40065:SF3">
    <property type="entry name" value="RNA-BINDING PROTEIN YHBY"/>
    <property type="match status" value="1"/>
</dbReference>
<accession>A0A0R2SER3</accession>
<dbReference type="AlphaFoldDB" id="A0A0R2SER3"/>
<dbReference type="Gene3D" id="3.30.110.60">
    <property type="entry name" value="YhbY-like"/>
    <property type="match status" value="1"/>
</dbReference>
<dbReference type="Pfam" id="PF01985">
    <property type="entry name" value="CRS1_YhbY"/>
    <property type="match status" value="1"/>
</dbReference>
<sequence>MTLNNADKKRFRAIGHQLKPVITIAEKGLSENIQLELERALNDHELIKLKLVTGDKAAKAALIEEICALSKGAVVQTIGHVLLLYRAAKKQDPKLSNVIRFQP</sequence>
<dbReference type="InterPro" id="IPR051925">
    <property type="entry name" value="RNA-binding_domain"/>
</dbReference>
<dbReference type="PANTHER" id="PTHR40065">
    <property type="entry name" value="RNA-BINDING PROTEIN YHBY"/>
    <property type="match status" value="1"/>
</dbReference>
<dbReference type="SMART" id="SM01103">
    <property type="entry name" value="CRS1_YhbY"/>
    <property type="match status" value="1"/>
</dbReference>
<proteinExistence type="predicted"/>
<organism evidence="4 5">
    <name type="scientific">OM182 bacterium BACL3 MAG-120507-bin80</name>
    <dbReference type="NCBI Taxonomy" id="1655577"/>
    <lineage>
        <taxon>Bacteria</taxon>
        <taxon>Pseudomonadati</taxon>
        <taxon>Pseudomonadota</taxon>
        <taxon>Gammaproteobacteria</taxon>
        <taxon>OMG group</taxon>
        <taxon>OM182 clade</taxon>
    </lineage>
</organism>
<protein>
    <recommendedName>
        <fullName evidence="3">CRM domain-containing protein</fullName>
    </recommendedName>
</protein>
<feature type="domain" description="CRM" evidence="3">
    <location>
        <begin position="1"/>
        <end position="97"/>
    </location>
</feature>
<dbReference type="PROSITE" id="PS51295">
    <property type="entry name" value="CRM"/>
    <property type="match status" value="1"/>
</dbReference>